<dbReference type="InterPro" id="IPR011009">
    <property type="entry name" value="Kinase-like_dom_sf"/>
</dbReference>
<dbReference type="PROSITE" id="PS50011">
    <property type="entry name" value="PROTEIN_KINASE_DOM"/>
    <property type="match status" value="1"/>
</dbReference>
<evidence type="ECO:0000256" key="2">
    <source>
        <dbReference type="SAM" id="Phobius"/>
    </source>
</evidence>
<keyword evidence="2" id="KW-0812">Transmembrane</keyword>
<dbReference type="Pfam" id="PF03109">
    <property type="entry name" value="ABC1"/>
    <property type="match status" value="1"/>
</dbReference>
<keyword evidence="2" id="KW-0472">Membrane</keyword>
<dbReference type="CDD" id="cd05121">
    <property type="entry name" value="ABC1_ADCK3-like"/>
    <property type="match status" value="1"/>
</dbReference>
<gene>
    <name evidence="4" type="ORF">IQ227_12710</name>
</gene>
<dbReference type="InterPro" id="IPR000719">
    <property type="entry name" value="Prot_kinase_dom"/>
</dbReference>
<comment type="caution">
    <text evidence="4">The sequence shown here is derived from an EMBL/GenBank/DDBJ whole genome shotgun (WGS) entry which is preliminary data.</text>
</comment>
<keyword evidence="5" id="KW-1185">Reference proteome</keyword>
<evidence type="ECO:0000256" key="1">
    <source>
        <dbReference type="ARBA" id="ARBA00009670"/>
    </source>
</evidence>
<dbReference type="EMBL" id="JADEWB010000065">
    <property type="protein sequence ID" value="MBE9236862.1"/>
    <property type="molecule type" value="Genomic_DNA"/>
</dbReference>
<reference evidence="4 5" key="1">
    <citation type="submission" date="2020-10" db="EMBL/GenBank/DDBJ databases">
        <authorList>
            <person name="Castelo-Branco R."/>
            <person name="Eusebio N."/>
            <person name="Adriana R."/>
            <person name="Vieira A."/>
            <person name="Brugerolle De Fraissinette N."/>
            <person name="Rezende De Castro R."/>
            <person name="Schneider M.P."/>
            <person name="Vasconcelos V."/>
            <person name="Leao P.N."/>
        </authorList>
    </citation>
    <scope>NUCLEOTIDE SEQUENCE [LARGE SCALE GENOMIC DNA]</scope>
    <source>
        <strain evidence="4 5">LEGE 00250</strain>
    </source>
</reference>
<dbReference type="GO" id="GO:0016301">
    <property type="term" value="F:kinase activity"/>
    <property type="evidence" value="ECO:0007669"/>
    <property type="project" value="UniProtKB-KW"/>
</dbReference>
<keyword evidence="4" id="KW-0808">Transferase</keyword>
<dbReference type="PANTHER" id="PTHR10566:SF113">
    <property type="entry name" value="PROTEIN ACTIVITY OF BC1 COMPLEX KINASE 7, CHLOROPLASTIC"/>
    <property type="match status" value="1"/>
</dbReference>
<organism evidence="4 5">
    <name type="scientific">Sphaerospermopsis aphanizomenoides LEGE 00250</name>
    <dbReference type="NCBI Taxonomy" id="2777972"/>
    <lineage>
        <taxon>Bacteria</taxon>
        <taxon>Bacillati</taxon>
        <taxon>Cyanobacteriota</taxon>
        <taxon>Cyanophyceae</taxon>
        <taxon>Nostocales</taxon>
        <taxon>Aphanizomenonaceae</taxon>
        <taxon>Sphaerospermopsis</taxon>
        <taxon>Sphaerospermopsis aphanizomenoides</taxon>
    </lineage>
</organism>
<comment type="similarity">
    <text evidence="1">Belongs to the protein kinase superfamily. ADCK protein kinase family.</text>
</comment>
<keyword evidence="2" id="KW-1133">Transmembrane helix</keyword>
<evidence type="ECO:0000259" key="3">
    <source>
        <dbReference type="PROSITE" id="PS50011"/>
    </source>
</evidence>
<proteinExistence type="inferred from homology"/>
<protein>
    <submittedName>
        <fullName evidence="4">AarF/ABC1/UbiB kinase family protein</fullName>
    </submittedName>
</protein>
<dbReference type="RefSeq" id="WP_193942932.1">
    <property type="nucleotide sequence ID" value="NZ_JADEWB010000065.1"/>
</dbReference>
<dbReference type="InterPro" id="IPR050154">
    <property type="entry name" value="UbiB_kinase"/>
</dbReference>
<dbReference type="Proteomes" id="UP000606776">
    <property type="component" value="Unassembled WGS sequence"/>
</dbReference>
<dbReference type="Gene3D" id="1.10.510.10">
    <property type="entry name" value="Transferase(Phosphotransferase) domain 1"/>
    <property type="match status" value="1"/>
</dbReference>
<dbReference type="SUPFAM" id="SSF56112">
    <property type="entry name" value="Protein kinase-like (PK-like)"/>
    <property type="match status" value="1"/>
</dbReference>
<dbReference type="PANTHER" id="PTHR10566">
    <property type="entry name" value="CHAPERONE-ACTIVITY OF BC1 COMPLEX CABC1 -RELATED"/>
    <property type="match status" value="1"/>
</dbReference>
<feature type="transmembrane region" description="Helical" evidence="2">
    <location>
        <begin position="33"/>
        <end position="51"/>
    </location>
</feature>
<accession>A0ABR9VFG3</accession>
<keyword evidence="4" id="KW-0418">Kinase</keyword>
<evidence type="ECO:0000313" key="4">
    <source>
        <dbReference type="EMBL" id="MBE9236862.1"/>
    </source>
</evidence>
<evidence type="ECO:0000313" key="5">
    <source>
        <dbReference type="Proteomes" id="UP000606776"/>
    </source>
</evidence>
<feature type="domain" description="Protein kinase" evidence="3">
    <location>
        <begin position="132"/>
        <end position="570"/>
    </location>
</feature>
<name>A0ABR9VFG3_9CYAN</name>
<dbReference type="InterPro" id="IPR004147">
    <property type="entry name" value="ABC1_dom"/>
</dbReference>
<sequence length="597" mass="68784">MKDNTVALVALPDNIADLSQQKQSPKKLWSRRLAIFNFAFSFLILLLWDGLTRRLGKNQQLRAKILVEKLINMGPTFIKLGQLLSCRPDLIPPIYVDELANLQDQLPPFANEEAYNIIEEEFGIPYNQVYAELNPDPVASASLGQVYKGKLHTGEIVAVKVQRPGIIEILVLDIYLLQQLASWVQKNVPFIHTNIRALTDELANSIFKEMDYVKEGANGKKFAEIYNNIPHIYIPYIYSKYTTSRVLTMEWVNGVKITSIEELCNQGLNPADLMSLEFKFFLQQLLEGRFFHADPHPGNVLVTADGKLAFLDFGMMSAVEPETSDLLIIFFLHFISGDFQSMAEDLVALEFLPPETDLPPLIPRLSQLFGNNVRESTIVEFGFRQIFDKLLSLVYEYSWQIPKFYVLVFRAFATIEGVAIKLNPDFQAYKVGFPYIVKWTLTKRSPVLWDALKNFCVKNETIQWELVSDLLTTFSQIEDFNLYIASERMIEFLYSDQGNSFRYVLVKEMVTKLEGMFDNMMSLTMAMITPFEPYKILSRNWDNIQPFIRQFLASNLVNFSSAHELSEMFLRKTEAMRLEQEILTELGKRILMRFISV</sequence>